<dbReference type="GO" id="GO:0006508">
    <property type="term" value="P:proteolysis"/>
    <property type="evidence" value="ECO:0007669"/>
    <property type="project" value="UniProtKB-KW"/>
</dbReference>
<sequence length="438" mass="48102">FFHEQSRPDREEYIKVNYENMITGMAHNFEKYNNSIADTLNTPYDYGSVMHYPNNAFSSNSLPTIEPIQPNVTIGQRVNLSAIDIQEVRILYNCSATGITLPLLTTTTATIIYSVNTTVSSVLTVNNPIYDRRGDGNSRCYYDTFDLSVSMAGTYYIRSHSTMDTYGYLYNSSFIPNHPNLNLIASDDDSSGGTQFGFALSLEPRVRYTLVPTTFSNMVTGPYTVIVSGPQRVTLIRTSIVETTPVAPITTDGYQTNPATMIYMINTTVSSELTVNNPIYDRRGDGNSSCYYDTFDLSVSIAGTYRIGSNSAMDTYGYLYNGSFIPNHPNLNLIASNDDSNGGTQFGFALSLQPNAKYTLVATTFSDMATGPYTVIVSGSQRVTLIRTSNVGTTPVAPITTGGYQTNPATMIYMINTTVSSELTVNNPIYDRRGDGNS</sequence>
<dbReference type="EC" id="3.4.24.-" evidence="7"/>
<dbReference type="EMBL" id="CAJOBI010048027">
    <property type="protein sequence ID" value="CAF4357935.1"/>
    <property type="molecule type" value="Genomic_DNA"/>
</dbReference>
<dbReference type="PANTHER" id="PTHR10127:SF780">
    <property type="entry name" value="METALLOENDOPEPTIDASE"/>
    <property type="match status" value="1"/>
</dbReference>
<evidence type="ECO:0000256" key="1">
    <source>
        <dbReference type="ARBA" id="ARBA00022670"/>
    </source>
</evidence>
<keyword evidence="5 7" id="KW-0482">Metalloprotease</keyword>
<evidence type="ECO:0000313" key="9">
    <source>
        <dbReference type="EMBL" id="CAF4357935.1"/>
    </source>
</evidence>
<reference evidence="9" key="1">
    <citation type="submission" date="2021-02" db="EMBL/GenBank/DDBJ databases">
        <authorList>
            <person name="Nowell W R."/>
        </authorList>
    </citation>
    <scope>NUCLEOTIDE SEQUENCE</scope>
</reference>
<dbReference type="AlphaFoldDB" id="A0A8S2UR99"/>
<dbReference type="GO" id="GO:0046872">
    <property type="term" value="F:metal ion binding"/>
    <property type="evidence" value="ECO:0007669"/>
    <property type="project" value="UniProtKB-KW"/>
</dbReference>
<evidence type="ECO:0000256" key="2">
    <source>
        <dbReference type="ARBA" id="ARBA00022723"/>
    </source>
</evidence>
<keyword evidence="4 7" id="KW-0862">Zinc</keyword>
<dbReference type="InterPro" id="IPR001506">
    <property type="entry name" value="Peptidase_M12A"/>
</dbReference>
<feature type="non-terminal residue" evidence="9">
    <location>
        <position position="1"/>
    </location>
</feature>
<dbReference type="PANTHER" id="PTHR10127">
    <property type="entry name" value="DISCOIDIN, CUB, EGF, LAMININ , AND ZINC METALLOPROTEASE DOMAIN CONTAINING"/>
    <property type="match status" value="1"/>
</dbReference>
<protein>
    <recommendedName>
        <fullName evidence="7">Metalloendopeptidase</fullName>
        <ecNumber evidence="7">3.4.24.-</ecNumber>
    </recommendedName>
</protein>
<name>A0A8S2UR99_9BILA</name>
<comment type="caution">
    <text evidence="9">The sequence shown here is derived from an EMBL/GenBank/DDBJ whole genome shotgun (WGS) entry which is preliminary data.</text>
</comment>
<evidence type="ECO:0000256" key="5">
    <source>
        <dbReference type="ARBA" id="ARBA00023049"/>
    </source>
</evidence>
<feature type="domain" description="Peptidase M12A" evidence="8">
    <location>
        <begin position="1"/>
        <end position="95"/>
    </location>
</feature>
<dbReference type="PROSITE" id="PS51864">
    <property type="entry name" value="ASTACIN"/>
    <property type="match status" value="1"/>
</dbReference>
<dbReference type="Gene3D" id="3.40.390.10">
    <property type="entry name" value="Collagenase (Catalytic Domain)"/>
    <property type="match status" value="1"/>
</dbReference>
<dbReference type="PRINTS" id="PR00480">
    <property type="entry name" value="ASTACIN"/>
</dbReference>
<dbReference type="GO" id="GO:0004222">
    <property type="term" value="F:metalloendopeptidase activity"/>
    <property type="evidence" value="ECO:0007669"/>
    <property type="project" value="UniProtKB-UniRule"/>
</dbReference>
<comment type="caution">
    <text evidence="6">Lacks conserved residue(s) required for the propagation of feature annotation.</text>
</comment>
<dbReference type="SUPFAM" id="SSF55486">
    <property type="entry name" value="Metalloproteases ('zincins'), catalytic domain"/>
    <property type="match status" value="1"/>
</dbReference>
<feature type="non-terminal residue" evidence="9">
    <location>
        <position position="438"/>
    </location>
</feature>
<dbReference type="Proteomes" id="UP000676336">
    <property type="component" value="Unassembled WGS sequence"/>
</dbReference>
<evidence type="ECO:0000313" key="10">
    <source>
        <dbReference type="Proteomes" id="UP000676336"/>
    </source>
</evidence>
<organism evidence="9 10">
    <name type="scientific">Rotaria magnacalcarata</name>
    <dbReference type="NCBI Taxonomy" id="392030"/>
    <lineage>
        <taxon>Eukaryota</taxon>
        <taxon>Metazoa</taxon>
        <taxon>Spiralia</taxon>
        <taxon>Gnathifera</taxon>
        <taxon>Rotifera</taxon>
        <taxon>Eurotatoria</taxon>
        <taxon>Bdelloidea</taxon>
        <taxon>Philodinida</taxon>
        <taxon>Philodinidae</taxon>
        <taxon>Rotaria</taxon>
    </lineage>
</organism>
<evidence type="ECO:0000256" key="6">
    <source>
        <dbReference type="PROSITE-ProRule" id="PRU01211"/>
    </source>
</evidence>
<evidence type="ECO:0000259" key="8">
    <source>
        <dbReference type="PROSITE" id="PS51864"/>
    </source>
</evidence>
<evidence type="ECO:0000256" key="7">
    <source>
        <dbReference type="RuleBase" id="RU361183"/>
    </source>
</evidence>
<keyword evidence="1 7" id="KW-0645">Protease</keyword>
<keyword evidence="3 7" id="KW-0378">Hydrolase</keyword>
<accession>A0A8S2UR99</accession>
<comment type="cofactor">
    <cofactor evidence="7">
        <name>Zn(2+)</name>
        <dbReference type="ChEBI" id="CHEBI:29105"/>
    </cofactor>
    <text evidence="7">Binds 1 zinc ion per subunit.</text>
</comment>
<gene>
    <name evidence="9" type="ORF">SMN809_LOCUS28560</name>
</gene>
<evidence type="ECO:0000256" key="3">
    <source>
        <dbReference type="ARBA" id="ARBA00022801"/>
    </source>
</evidence>
<evidence type="ECO:0000256" key="4">
    <source>
        <dbReference type="ARBA" id="ARBA00022833"/>
    </source>
</evidence>
<dbReference type="InterPro" id="IPR024079">
    <property type="entry name" value="MetalloPept_cat_dom_sf"/>
</dbReference>
<keyword evidence="2 7" id="KW-0479">Metal-binding</keyword>
<dbReference type="Pfam" id="PF01400">
    <property type="entry name" value="Astacin"/>
    <property type="match status" value="1"/>
</dbReference>
<proteinExistence type="predicted"/>